<dbReference type="GO" id="GO:0005739">
    <property type="term" value="C:mitochondrion"/>
    <property type="evidence" value="ECO:0007669"/>
    <property type="project" value="TreeGrafter"/>
</dbReference>
<gene>
    <name evidence="3" type="ORF">CC80DRAFT_491389</name>
</gene>
<feature type="domain" description="Alcohol dehydrogenase-like N-terminal" evidence="2">
    <location>
        <begin position="38"/>
        <end position="151"/>
    </location>
</feature>
<evidence type="ECO:0000259" key="1">
    <source>
        <dbReference type="Pfam" id="PF00107"/>
    </source>
</evidence>
<dbReference type="GO" id="GO:0016491">
    <property type="term" value="F:oxidoreductase activity"/>
    <property type="evidence" value="ECO:0007669"/>
    <property type="project" value="TreeGrafter"/>
</dbReference>
<accession>A0A6A5UAF0</accession>
<evidence type="ECO:0000259" key="2">
    <source>
        <dbReference type="Pfam" id="PF08240"/>
    </source>
</evidence>
<dbReference type="InterPro" id="IPR013154">
    <property type="entry name" value="ADH-like_N"/>
</dbReference>
<dbReference type="Proteomes" id="UP000800035">
    <property type="component" value="Unassembled WGS sequence"/>
</dbReference>
<dbReference type="Gene3D" id="3.40.50.720">
    <property type="entry name" value="NAD(P)-binding Rossmann-like Domain"/>
    <property type="match status" value="1"/>
</dbReference>
<dbReference type="Gene3D" id="3.90.180.10">
    <property type="entry name" value="Medium-chain alcohol dehydrogenases, catalytic domain"/>
    <property type="match status" value="1"/>
</dbReference>
<dbReference type="PANTHER" id="PTHR43677:SF4">
    <property type="entry name" value="QUINONE OXIDOREDUCTASE-LIKE PROTEIN 2"/>
    <property type="match status" value="1"/>
</dbReference>
<dbReference type="EMBL" id="ML976988">
    <property type="protein sequence ID" value="KAF1958097.1"/>
    <property type="molecule type" value="Genomic_DNA"/>
</dbReference>
<dbReference type="PANTHER" id="PTHR43677">
    <property type="entry name" value="SHORT-CHAIN DEHYDROGENASE/REDUCTASE"/>
    <property type="match status" value="1"/>
</dbReference>
<reference evidence="3" key="1">
    <citation type="journal article" date="2020" name="Stud. Mycol.">
        <title>101 Dothideomycetes genomes: a test case for predicting lifestyles and emergence of pathogens.</title>
        <authorList>
            <person name="Haridas S."/>
            <person name="Albert R."/>
            <person name="Binder M."/>
            <person name="Bloem J."/>
            <person name="Labutti K."/>
            <person name="Salamov A."/>
            <person name="Andreopoulos B."/>
            <person name="Baker S."/>
            <person name="Barry K."/>
            <person name="Bills G."/>
            <person name="Bluhm B."/>
            <person name="Cannon C."/>
            <person name="Castanera R."/>
            <person name="Culley D."/>
            <person name="Daum C."/>
            <person name="Ezra D."/>
            <person name="Gonzalez J."/>
            <person name="Henrissat B."/>
            <person name="Kuo A."/>
            <person name="Liang C."/>
            <person name="Lipzen A."/>
            <person name="Lutzoni F."/>
            <person name="Magnuson J."/>
            <person name="Mondo S."/>
            <person name="Nolan M."/>
            <person name="Ohm R."/>
            <person name="Pangilinan J."/>
            <person name="Park H.-J."/>
            <person name="Ramirez L."/>
            <person name="Alfaro M."/>
            <person name="Sun H."/>
            <person name="Tritt A."/>
            <person name="Yoshinaga Y."/>
            <person name="Zwiers L.-H."/>
            <person name="Turgeon B."/>
            <person name="Goodwin S."/>
            <person name="Spatafora J."/>
            <person name="Crous P."/>
            <person name="Grigoriev I."/>
        </authorList>
    </citation>
    <scope>NUCLEOTIDE SEQUENCE</scope>
    <source>
        <strain evidence="3">CBS 675.92</strain>
    </source>
</reference>
<dbReference type="Pfam" id="PF00107">
    <property type="entry name" value="ADH_zinc_N"/>
    <property type="match status" value="1"/>
</dbReference>
<protein>
    <submittedName>
        <fullName evidence="3">NAD(P)-binding protein</fullName>
    </submittedName>
</protein>
<sequence length="382" mass="40533">MSSTTTTTEPETQTVLYQSTYAQPLEIKTLPIPGAVHGSAVIKVLCSSVVSYSKDVFNGKRQYPYSAPLVPGTSGIGRIHALGPDSTALKVGQLVYFDPTVRSRDNPDEDAFLVGFMGGFTAGSQRLHREVWRDGSWAEYCRVPLEVVFALDEGTLIGEGGLGYKDSDLASLVGYLVPYGGLRSINLQAGETVVVAPATGGFGGSAVAVAVAMGARVVALGRNERSLEALTREFGARVKAVKIADSVEEDIVAIKQAAGGSVDAVLEILPAEAAKSTVIKSCIGALRTKGRISIMGGIMEDVSIPITQVVGKELTLQGKFMYDRDRISALIKMVEAGVLKIGQLGGVKLVGDFEFKDWEKALNVSSENAQWNAFVVMRPGAK</sequence>
<evidence type="ECO:0000313" key="3">
    <source>
        <dbReference type="EMBL" id="KAF1958097.1"/>
    </source>
</evidence>
<proteinExistence type="predicted"/>
<dbReference type="InterPro" id="IPR011032">
    <property type="entry name" value="GroES-like_sf"/>
</dbReference>
<dbReference type="CDD" id="cd05188">
    <property type="entry name" value="MDR"/>
    <property type="match status" value="1"/>
</dbReference>
<keyword evidence="4" id="KW-1185">Reference proteome</keyword>
<name>A0A6A5UAF0_9PLEO</name>
<dbReference type="OrthoDB" id="5407715at2759"/>
<dbReference type="InterPro" id="IPR036291">
    <property type="entry name" value="NAD(P)-bd_dom_sf"/>
</dbReference>
<dbReference type="AlphaFoldDB" id="A0A6A5UAF0"/>
<dbReference type="SUPFAM" id="SSF51735">
    <property type="entry name" value="NAD(P)-binding Rossmann-fold domains"/>
    <property type="match status" value="1"/>
</dbReference>
<dbReference type="SUPFAM" id="SSF50129">
    <property type="entry name" value="GroES-like"/>
    <property type="match status" value="1"/>
</dbReference>
<dbReference type="InterPro" id="IPR013149">
    <property type="entry name" value="ADH-like_C"/>
</dbReference>
<dbReference type="InterPro" id="IPR051397">
    <property type="entry name" value="Zn-ADH-like_protein"/>
</dbReference>
<feature type="domain" description="Alcohol dehydrogenase-like C-terminal" evidence="1">
    <location>
        <begin position="203"/>
        <end position="335"/>
    </location>
</feature>
<organism evidence="3 4">
    <name type="scientific">Byssothecium circinans</name>
    <dbReference type="NCBI Taxonomy" id="147558"/>
    <lineage>
        <taxon>Eukaryota</taxon>
        <taxon>Fungi</taxon>
        <taxon>Dikarya</taxon>
        <taxon>Ascomycota</taxon>
        <taxon>Pezizomycotina</taxon>
        <taxon>Dothideomycetes</taxon>
        <taxon>Pleosporomycetidae</taxon>
        <taxon>Pleosporales</taxon>
        <taxon>Massarineae</taxon>
        <taxon>Massarinaceae</taxon>
        <taxon>Byssothecium</taxon>
    </lineage>
</organism>
<evidence type="ECO:0000313" key="4">
    <source>
        <dbReference type="Proteomes" id="UP000800035"/>
    </source>
</evidence>
<dbReference type="Pfam" id="PF08240">
    <property type="entry name" value="ADH_N"/>
    <property type="match status" value="1"/>
</dbReference>